<gene>
    <name evidence="1" type="ORF">ZEAMMB73_Zm00001d018925</name>
</gene>
<dbReference type="EMBL" id="CM007650">
    <property type="protein sequence ID" value="ONM51646.1"/>
    <property type="molecule type" value="Genomic_DNA"/>
</dbReference>
<organism evidence="1">
    <name type="scientific">Zea mays</name>
    <name type="common">Maize</name>
    <dbReference type="NCBI Taxonomy" id="4577"/>
    <lineage>
        <taxon>Eukaryota</taxon>
        <taxon>Viridiplantae</taxon>
        <taxon>Streptophyta</taxon>
        <taxon>Embryophyta</taxon>
        <taxon>Tracheophyta</taxon>
        <taxon>Spermatophyta</taxon>
        <taxon>Magnoliopsida</taxon>
        <taxon>Liliopsida</taxon>
        <taxon>Poales</taxon>
        <taxon>Poaceae</taxon>
        <taxon>PACMAD clade</taxon>
        <taxon>Panicoideae</taxon>
        <taxon>Andropogonodae</taxon>
        <taxon>Andropogoneae</taxon>
        <taxon>Tripsacinae</taxon>
        <taxon>Zea</taxon>
    </lineage>
</organism>
<name>A0A1D6HTD0_MAIZE</name>
<proteinExistence type="predicted"/>
<accession>A0A1D6HTD0</accession>
<dbReference type="AlphaFoldDB" id="A0A1D6HTD0"/>
<reference evidence="1" key="1">
    <citation type="submission" date="2015-12" db="EMBL/GenBank/DDBJ databases">
        <title>Update maize B73 reference genome by single molecule sequencing technologies.</title>
        <authorList>
            <consortium name="Maize Genome Sequencing Project"/>
            <person name="Ware D."/>
        </authorList>
    </citation>
    <scope>NUCLEOTIDE SEQUENCE [LARGE SCALE GENOMIC DNA]</scope>
    <source>
        <tissue evidence="1">Seedling</tissue>
    </source>
</reference>
<evidence type="ECO:0000313" key="1">
    <source>
        <dbReference type="EMBL" id="ONM51646.1"/>
    </source>
</evidence>
<protein>
    <submittedName>
        <fullName evidence="1">Pumilio homolog 3</fullName>
    </submittedName>
</protein>
<dbReference type="PaxDb" id="4577-GRMZM2G704349_P01"/>
<sequence length="92" mass="10193">SRRGSIAAGAGHGHFDADDDAAALVPPPYRLFPEPEETAARDIQLRQFFSVDRRQPPQLEVERSYLLGKNDKLRPSSFGEGVTEGKIIICRT</sequence>
<feature type="non-terminal residue" evidence="1">
    <location>
        <position position="1"/>
    </location>
</feature>